<name>A0ABR1RTY8_9PEZI</name>
<sequence length="356" mass="39912">MDKSFASLSGILKDNFHVTSASSMRQDQWYKRVMESWKATGSGGDVLILSPKDARTEWTPKVYSFAKEFADVVQKASQKEREDVVNEISELSKASDKVFDDSTIVKGPPSCFFDGDDGLLGYVEQNVLFWVTRSGEATQGPRPQRARSVKKLLERHDSMGLLALATAHGPILRSLAELTPPKRSEKRCDAQQGWLTALDETLEVMVFIMALLCFDGQLLSDHGYARWLPAMRDYPGHPAVWIYLGNQGFGGIASKNPKAAGLTEKRLRDHLDWHFRTLSIAVLLMDACGVAQNPPLEDRIVNAFLHLVGFEAWNREREDGTGHSYLECKLNQGKSAKWLRSQVPDEGRRMRLPTMG</sequence>
<evidence type="ECO:0000313" key="1">
    <source>
        <dbReference type="EMBL" id="KAK8018419.1"/>
    </source>
</evidence>
<keyword evidence="2" id="KW-1185">Reference proteome</keyword>
<dbReference type="Proteomes" id="UP001396898">
    <property type="component" value="Unassembled WGS sequence"/>
</dbReference>
<comment type="caution">
    <text evidence="1">The sequence shown here is derived from an EMBL/GenBank/DDBJ whole genome shotgun (WGS) entry which is preliminary data.</text>
</comment>
<gene>
    <name evidence="1" type="ORF">PG991_007609</name>
</gene>
<protein>
    <submittedName>
        <fullName evidence="1">Uncharacterized protein</fullName>
    </submittedName>
</protein>
<dbReference type="EMBL" id="JAQQWI010000010">
    <property type="protein sequence ID" value="KAK8018419.1"/>
    <property type="molecule type" value="Genomic_DNA"/>
</dbReference>
<organism evidence="1 2">
    <name type="scientific">Apiospora marii</name>
    <dbReference type="NCBI Taxonomy" id="335849"/>
    <lineage>
        <taxon>Eukaryota</taxon>
        <taxon>Fungi</taxon>
        <taxon>Dikarya</taxon>
        <taxon>Ascomycota</taxon>
        <taxon>Pezizomycotina</taxon>
        <taxon>Sordariomycetes</taxon>
        <taxon>Xylariomycetidae</taxon>
        <taxon>Amphisphaeriales</taxon>
        <taxon>Apiosporaceae</taxon>
        <taxon>Apiospora</taxon>
    </lineage>
</organism>
<proteinExistence type="predicted"/>
<accession>A0ABR1RTY8</accession>
<evidence type="ECO:0000313" key="2">
    <source>
        <dbReference type="Proteomes" id="UP001396898"/>
    </source>
</evidence>
<reference evidence="1 2" key="1">
    <citation type="submission" date="2023-01" db="EMBL/GenBank/DDBJ databases">
        <title>Analysis of 21 Apiospora genomes using comparative genomics revels a genus with tremendous synthesis potential of carbohydrate active enzymes and secondary metabolites.</title>
        <authorList>
            <person name="Sorensen T."/>
        </authorList>
    </citation>
    <scope>NUCLEOTIDE SEQUENCE [LARGE SCALE GENOMIC DNA]</scope>
    <source>
        <strain evidence="1 2">CBS 20057</strain>
    </source>
</reference>